<dbReference type="AlphaFoldDB" id="A0A0D2M630"/>
<evidence type="ECO:0000256" key="1">
    <source>
        <dbReference type="SAM" id="Coils"/>
    </source>
</evidence>
<name>A0A0D2M630_9CHLO</name>
<protein>
    <recommendedName>
        <fullName evidence="4">DUF1554 domain-containing protein</fullName>
    </recommendedName>
</protein>
<gene>
    <name evidence="2" type="ORF">MNEG_9057</name>
</gene>
<sequence length="411" mass="41599">MDQLCSELLAPANATADSKDPTKLRYGCGVATAAQVNKVSSDLAALEPKVNAAAAQASSAQAAVMKDSNQFAALRAEMDALRVAVAALTGNPQGTQANTSNGTDPGIAQQIAALAAADARTAQKLALLEAANQTAAREIAALTAQVQELKAGAANATDPATIAREIAALKITLAATKSAQEADAAAISLTNATVEFVKSTVTSGAAAVASLNATLTALEATVANVTAIDFNNLNAVTLGGIPATRYMLVVPKLVLYRESDTTRNGNLGGRSGADALCKASVFKPAGAAQARAFLSISTTDQISDFPTLYKVPSNLAVESLSGVVLASNFATLLQGRIPKSLLDAGVFTGRANWWSGSDAFGMADVANCGGFTSASSTDIGVVGTSIATSASWAISTTFDCDTDADLLCIAF</sequence>
<dbReference type="GeneID" id="25741932"/>
<dbReference type="KEGG" id="mng:MNEG_9057"/>
<evidence type="ECO:0008006" key="4">
    <source>
        <dbReference type="Google" id="ProtNLM"/>
    </source>
</evidence>
<evidence type="ECO:0000313" key="3">
    <source>
        <dbReference type="Proteomes" id="UP000054498"/>
    </source>
</evidence>
<dbReference type="RefSeq" id="XP_013897924.1">
    <property type="nucleotide sequence ID" value="XM_014042470.1"/>
</dbReference>
<organism evidence="2 3">
    <name type="scientific">Monoraphidium neglectum</name>
    <dbReference type="NCBI Taxonomy" id="145388"/>
    <lineage>
        <taxon>Eukaryota</taxon>
        <taxon>Viridiplantae</taxon>
        <taxon>Chlorophyta</taxon>
        <taxon>core chlorophytes</taxon>
        <taxon>Chlorophyceae</taxon>
        <taxon>CS clade</taxon>
        <taxon>Sphaeropleales</taxon>
        <taxon>Selenastraceae</taxon>
        <taxon>Monoraphidium</taxon>
    </lineage>
</organism>
<keyword evidence="1" id="KW-0175">Coiled coil</keyword>
<proteinExistence type="predicted"/>
<keyword evidence="3" id="KW-1185">Reference proteome</keyword>
<accession>A0A0D2M630</accession>
<dbReference type="InterPro" id="IPR016187">
    <property type="entry name" value="CTDL_fold"/>
</dbReference>
<feature type="coiled-coil region" evidence="1">
    <location>
        <begin position="125"/>
        <end position="152"/>
    </location>
</feature>
<reference evidence="2 3" key="1">
    <citation type="journal article" date="2013" name="BMC Genomics">
        <title>Reconstruction of the lipid metabolism for the microalga Monoraphidium neglectum from its genome sequence reveals characteristics suitable for biofuel production.</title>
        <authorList>
            <person name="Bogen C."/>
            <person name="Al-Dilaimi A."/>
            <person name="Albersmeier A."/>
            <person name="Wichmann J."/>
            <person name="Grundmann M."/>
            <person name="Rupp O."/>
            <person name="Lauersen K.J."/>
            <person name="Blifernez-Klassen O."/>
            <person name="Kalinowski J."/>
            <person name="Goesmann A."/>
            <person name="Mussgnug J.H."/>
            <person name="Kruse O."/>
        </authorList>
    </citation>
    <scope>NUCLEOTIDE SEQUENCE [LARGE SCALE GENOMIC DNA]</scope>
    <source>
        <strain evidence="2 3">SAG 48.87</strain>
    </source>
</reference>
<dbReference type="SUPFAM" id="SSF56436">
    <property type="entry name" value="C-type lectin-like"/>
    <property type="match status" value="1"/>
</dbReference>
<dbReference type="Proteomes" id="UP000054498">
    <property type="component" value="Unassembled WGS sequence"/>
</dbReference>
<dbReference type="EMBL" id="KK102024">
    <property type="protein sequence ID" value="KIY98904.1"/>
    <property type="molecule type" value="Genomic_DNA"/>
</dbReference>
<dbReference type="Gene3D" id="3.10.100.10">
    <property type="entry name" value="Mannose-Binding Protein A, subunit A"/>
    <property type="match status" value="1"/>
</dbReference>
<evidence type="ECO:0000313" key="2">
    <source>
        <dbReference type="EMBL" id="KIY98904.1"/>
    </source>
</evidence>
<dbReference type="InterPro" id="IPR016186">
    <property type="entry name" value="C-type_lectin-like/link_sf"/>
</dbReference>